<protein>
    <submittedName>
        <fullName evidence="1">Uncharacterized protein</fullName>
    </submittedName>
</protein>
<sequence>MLDLLVCGQPLSYGNAGALDFDFILENEKLKNKMKGQKVRVIVLTLAN</sequence>
<dbReference type="EMBL" id="AP029172">
    <property type="protein sequence ID" value="BFD48194.1"/>
    <property type="molecule type" value="Genomic_DNA"/>
</dbReference>
<gene>
    <name evidence="1" type="ORF">DMENIID0003_12680</name>
</gene>
<evidence type="ECO:0000313" key="1">
    <source>
        <dbReference type="EMBL" id="BFD48194.1"/>
    </source>
</evidence>
<proteinExistence type="predicted"/>
<reference evidence="1" key="1">
    <citation type="submission" date="2024-01" db="EMBL/GenBank/DDBJ databases">
        <title>Sequencing the genomes of a sandfly, Sergentomyia squamirostris, and its two endosymbionts.</title>
        <authorList>
            <person name="Itokawa K."/>
            <person name="Sanjoba C."/>
        </authorList>
    </citation>
    <scope>NUCLEOTIDE SEQUENCE</scope>
    <source>
        <strain evidence="1">WSSQ</strain>
    </source>
</reference>
<organism evidence="1">
    <name type="scientific">Wolbachia endosymbiont of Sergentomyia squamirostris</name>
    <dbReference type="NCBI Taxonomy" id="3113640"/>
    <lineage>
        <taxon>Bacteria</taxon>
        <taxon>Pseudomonadati</taxon>
        <taxon>Pseudomonadota</taxon>
        <taxon>Alphaproteobacteria</taxon>
        <taxon>Rickettsiales</taxon>
        <taxon>Anaplasmataceae</taxon>
        <taxon>Wolbachieae</taxon>
        <taxon>Wolbachia</taxon>
    </lineage>
</organism>
<accession>A0AAT9GED3</accession>
<name>A0AAT9GED3_9RICK</name>
<dbReference type="AlphaFoldDB" id="A0AAT9GED3"/>